<sequence length="432" mass="45809" precursor="true">MKTTTNTYLPCVILALSLSSISNSDALGAWTQHQGNAWHNGNVGEAIGAIGFKQAWSILATDLGGSIVPGVVSDGGTVYFSARTNGADPYSVIAVDSVTAAEDWRRGFKPYSGGISAPSIGNGKVYVHQWGHSGISGGNASQYPYVFGLDAANGDIDFATNHSGQWSSGSRPTVIDDQVFAAGGYYGGLDAYDGVNGGVDWFAKVNQQYGWIPAADEDHVYVYMGAASASPGPKTGRLYAFDRRTGASAFTIINSDDTWTRNNASPIVGSQGNVLAFSSARDGNKLVSFDISTESVVWRYPVLTNGYVAVDDGLVFAPNGIELTVLDEATGTPVDRWFAPSGEAITGNLIVADDALIVQTDQRTYLLDRSSFDELWSTELKGEVAYTDGMLFISNSSGVYALATVPEPSSAIMLASACMVLLRSCRCRRHTV</sequence>
<feature type="signal peptide" evidence="1">
    <location>
        <begin position="1"/>
        <end position="24"/>
    </location>
</feature>
<dbReference type="PANTHER" id="PTHR34512">
    <property type="entry name" value="CELL SURFACE PROTEIN"/>
    <property type="match status" value="1"/>
</dbReference>
<evidence type="ECO:0000259" key="2">
    <source>
        <dbReference type="Pfam" id="PF13360"/>
    </source>
</evidence>
<dbReference type="Gene3D" id="2.130.10.10">
    <property type="entry name" value="YVTN repeat-like/Quinoprotein amine dehydrogenase"/>
    <property type="match status" value="2"/>
</dbReference>
<accession>A0A5C5ZWJ5</accession>
<evidence type="ECO:0000313" key="4">
    <source>
        <dbReference type="Proteomes" id="UP000317421"/>
    </source>
</evidence>
<dbReference type="RefSeq" id="WP_146446882.1">
    <property type="nucleotide sequence ID" value="NZ_SJPR01000018.1"/>
</dbReference>
<organism evidence="3 4">
    <name type="scientific">Botrimarina colliarenosi</name>
    <dbReference type="NCBI Taxonomy" id="2528001"/>
    <lineage>
        <taxon>Bacteria</taxon>
        <taxon>Pseudomonadati</taxon>
        <taxon>Planctomycetota</taxon>
        <taxon>Planctomycetia</taxon>
        <taxon>Pirellulales</taxon>
        <taxon>Lacipirellulaceae</taxon>
        <taxon>Botrimarina</taxon>
    </lineage>
</organism>
<dbReference type="Proteomes" id="UP000317421">
    <property type="component" value="Unassembled WGS sequence"/>
</dbReference>
<dbReference type="SUPFAM" id="SSF50998">
    <property type="entry name" value="Quinoprotein alcohol dehydrogenase-like"/>
    <property type="match status" value="1"/>
</dbReference>
<proteinExistence type="predicted"/>
<keyword evidence="1" id="KW-0732">Signal</keyword>
<gene>
    <name evidence="3" type="primary">bamB_5</name>
    <name evidence="3" type="ORF">Pla108_42190</name>
</gene>
<feature type="domain" description="Pyrrolo-quinoline quinone repeat" evidence="2">
    <location>
        <begin position="150"/>
        <end position="378"/>
    </location>
</feature>
<evidence type="ECO:0000313" key="3">
    <source>
        <dbReference type="EMBL" id="TWT91530.1"/>
    </source>
</evidence>
<evidence type="ECO:0000256" key="1">
    <source>
        <dbReference type="SAM" id="SignalP"/>
    </source>
</evidence>
<dbReference type="InterPro" id="IPR002372">
    <property type="entry name" value="PQQ_rpt_dom"/>
</dbReference>
<dbReference type="InterPro" id="IPR011047">
    <property type="entry name" value="Quinoprotein_ADH-like_sf"/>
</dbReference>
<dbReference type="AlphaFoldDB" id="A0A5C5ZWJ5"/>
<dbReference type="EMBL" id="SJPR01000018">
    <property type="protein sequence ID" value="TWT91530.1"/>
    <property type="molecule type" value="Genomic_DNA"/>
</dbReference>
<reference evidence="3 4" key="1">
    <citation type="submission" date="2019-02" db="EMBL/GenBank/DDBJ databases">
        <title>Deep-cultivation of Planctomycetes and their phenomic and genomic characterization uncovers novel biology.</title>
        <authorList>
            <person name="Wiegand S."/>
            <person name="Jogler M."/>
            <person name="Boedeker C."/>
            <person name="Pinto D."/>
            <person name="Vollmers J."/>
            <person name="Rivas-Marin E."/>
            <person name="Kohn T."/>
            <person name="Peeters S.H."/>
            <person name="Heuer A."/>
            <person name="Rast P."/>
            <person name="Oberbeckmann S."/>
            <person name="Bunk B."/>
            <person name="Jeske O."/>
            <person name="Meyerdierks A."/>
            <person name="Storesund J.E."/>
            <person name="Kallscheuer N."/>
            <person name="Luecker S."/>
            <person name="Lage O.M."/>
            <person name="Pohl T."/>
            <person name="Merkel B.J."/>
            <person name="Hornburger P."/>
            <person name="Mueller R.-W."/>
            <person name="Bruemmer F."/>
            <person name="Labrenz M."/>
            <person name="Spormann A.M."/>
            <person name="Op Den Camp H."/>
            <person name="Overmann J."/>
            <person name="Amann R."/>
            <person name="Jetten M.S.M."/>
            <person name="Mascher T."/>
            <person name="Medema M.H."/>
            <person name="Devos D.P."/>
            <person name="Kaster A.-K."/>
            <person name="Ovreas L."/>
            <person name="Rohde M."/>
            <person name="Galperin M.Y."/>
            <person name="Jogler C."/>
        </authorList>
    </citation>
    <scope>NUCLEOTIDE SEQUENCE [LARGE SCALE GENOMIC DNA]</scope>
    <source>
        <strain evidence="3 4">Pla108</strain>
    </source>
</reference>
<protein>
    <submittedName>
        <fullName evidence="3">Outer membrane protein assembly factor BamB</fullName>
    </submittedName>
</protein>
<feature type="chain" id="PRO_5022879237" evidence="1">
    <location>
        <begin position="25"/>
        <end position="432"/>
    </location>
</feature>
<dbReference type="Pfam" id="PF13360">
    <property type="entry name" value="PQQ_2"/>
    <property type="match status" value="1"/>
</dbReference>
<name>A0A5C5ZWJ5_9BACT</name>
<dbReference type="PANTHER" id="PTHR34512:SF30">
    <property type="entry name" value="OUTER MEMBRANE PROTEIN ASSEMBLY FACTOR BAMB"/>
    <property type="match status" value="1"/>
</dbReference>
<comment type="caution">
    <text evidence="3">The sequence shown here is derived from an EMBL/GenBank/DDBJ whole genome shotgun (WGS) entry which is preliminary data.</text>
</comment>
<keyword evidence="4" id="KW-1185">Reference proteome</keyword>
<dbReference type="InterPro" id="IPR015943">
    <property type="entry name" value="WD40/YVTN_repeat-like_dom_sf"/>
</dbReference>
<dbReference type="OrthoDB" id="256225at2"/>